<dbReference type="RefSeq" id="WP_181197865.1">
    <property type="nucleotide sequence ID" value="NZ_PVNK01000164.1"/>
</dbReference>
<proteinExistence type="inferred from homology"/>
<dbReference type="CDD" id="cd05233">
    <property type="entry name" value="SDR_c"/>
    <property type="match status" value="1"/>
</dbReference>
<dbReference type="InterPro" id="IPR002347">
    <property type="entry name" value="SDR_fam"/>
</dbReference>
<dbReference type="GO" id="GO:0004316">
    <property type="term" value="F:3-oxoacyl-[acyl-carrier-protein] reductase (NADPH) activity"/>
    <property type="evidence" value="ECO:0007669"/>
    <property type="project" value="UniProtKB-EC"/>
</dbReference>
<evidence type="ECO:0000313" key="4">
    <source>
        <dbReference type="Proteomes" id="UP000237968"/>
    </source>
</evidence>
<evidence type="ECO:0000256" key="2">
    <source>
        <dbReference type="ARBA" id="ARBA00023002"/>
    </source>
</evidence>
<protein>
    <submittedName>
        <fullName evidence="3">3-oxoacyl-[acyl-carrier-protein] reductase FabG</fullName>
        <ecNumber evidence="3">1.1.1.100</ecNumber>
    </submittedName>
</protein>
<evidence type="ECO:0000256" key="1">
    <source>
        <dbReference type="ARBA" id="ARBA00006484"/>
    </source>
</evidence>
<dbReference type="EMBL" id="PVNK01000164">
    <property type="protein sequence ID" value="PRP96746.1"/>
    <property type="molecule type" value="Genomic_DNA"/>
</dbReference>
<reference evidence="3 4" key="1">
    <citation type="submission" date="2018-03" db="EMBL/GenBank/DDBJ databases">
        <title>Draft Genome Sequences of the Obligatory Marine Myxobacteria Enhygromyxa salina SWB005.</title>
        <authorList>
            <person name="Poehlein A."/>
            <person name="Moghaddam J.A."/>
            <person name="Harms H."/>
            <person name="Alanjari M."/>
            <person name="Koenig G.M."/>
            <person name="Daniel R."/>
            <person name="Schaeberle T.F."/>
        </authorList>
    </citation>
    <scope>NUCLEOTIDE SEQUENCE [LARGE SCALE GENOMIC DNA]</scope>
    <source>
        <strain evidence="3 4">SWB005</strain>
    </source>
</reference>
<dbReference type="SUPFAM" id="SSF51735">
    <property type="entry name" value="NAD(P)-binding Rossmann-fold domains"/>
    <property type="match status" value="1"/>
</dbReference>
<dbReference type="AlphaFoldDB" id="A0A2S9XV47"/>
<dbReference type="PRINTS" id="PR00081">
    <property type="entry name" value="GDHRDH"/>
</dbReference>
<accession>A0A2S9XV47</accession>
<gene>
    <name evidence="3" type="primary">fabG_7</name>
    <name evidence="3" type="ORF">ENSA5_35200</name>
</gene>
<dbReference type="InterPro" id="IPR036291">
    <property type="entry name" value="NAD(P)-bd_dom_sf"/>
</dbReference>
<sequence length="236" mass="25188">MTEPTVIVTGASTGIGLAIAERFASRGHHVISLARRRCPVDIVDSLLIDLAGADVVPKLLPELLPKLPTGQGVIHVVHNAAALPHDDALEVESAVLERTLRLNVVTPALLNAALIPCMGHGSSIIFVGSTLSEKGAPRRLSYVTGKHAMLGLMRATVQDLWGRGINTMCVAPGFVDTGMLRPVLEADPMFEREVLDMVSYGRLLEPEEVAEIVEFATRTPALNGAVVNANLGQRQN</sequence>
<organism evidence="3 4">
    <name type="scientific">Enhygromyxa salina</name>
    <dbReference type="NCBI Taxonomy" id="215803"/>
    <lineage>
        <taxon>Bacteria</taxon>
        <taxon>Pseudomonadati</taxon>
        <taxon>Myxococcota</taxon>
        <taxon>Polyangia</taxon>
        <taxon>Nannocystales</taxon>
        <taxon>Nannocystaceae</taxon>
        <taxon>Enhygromyxa</taxon>
    </lineage>
</organism>
<keyword evidence="4" id="KW-1185">Reference proteome</keyword>
<comment type="caution">
    <text evidence="3">The sequence shown here is derived from an EMBL/GenBank/DDBJ whole genome shotgun (WGS) entry which is preliminary data.</text>
</comment>
<dbReference type="PANTHER" id="PTHR43477">
    <property type="entry name" value="DIHYDROANTICAPSIN 7-DEHYDROGENASE"/>
    <property type="match status" value="1"/>
</dbReference>
<dbReference type="Proteomes" id="UP000237968">
    <property type="component" value="Unassembled WGS sequence"/>
</dbReference>
<evidence type="ECO:0000313" key="3">
    <source>
        <dbReference type="EMBL" id="PRP96746.1"/>
    </source>
</evidence>
<dbReference type="Pfam" id="PF00106">
    <property type="entry name" value="adh_short"/>
    <property type="match status" value="1"/>
</dbReference>
<keyword evidence="2 3" id="KW-0560">Oxidoreductase</keyword>
<dbReference type="EC" id="1.1.1.100" evidence="3"/>
<dbReference type="Gene3D" id="3.40.50.720">
    <property type="entry name" value="NAD(P)-binding Rossmann-like Domain"/>
    <property type="match status" value="1"/>
</dbReference>
<comment type="similarity">
    <text evidence="1">Belongs to the short-chain dehydrogenases/reductases (SDR) family.</text>
</comment>
<name>A0A2S9XV47_9BACT</name>
<dbReference type="InterPro" id="IPR051122">
    <property type="entry name" value="SDR_DHRS6-like"/>
</dbReference>
<dbReference type="PANTHER" id="PTHR43477:SF1">
    <property type="entry name" value="DIHYDROANTICAPSIN 7-DEHYDROGENASE"/>
    <property type="match status" value="1"/>
</dbReference>